<sequence>MTWNPIKRTKFKHWWEFIASIKALKSMVHATWDPRDHYNNKDCWKFEDEFKHKPP</sequence>
<dbReference type="Proteomes" id="UP001341840">
    <property type="component" value="Unassembled WGS sequence"/>
</dbReference>
<name>A0ABU6UUC2_9FABA</name>
<proteinExistence type="predicted"/>
<dbReference type="EMBL" id="JASCZI010122732">
    <property type="protein sequence ID" value="MED6164674.1"/>
    <property type="molecule type" value="Genomic_DNA"/>
</dbReference>
<evidence type="ECO:0000313" key="1">
    <source>
        <dbReference type="EMBL" id="MED6164674.1"/>
    </source>
</evidence>
<keyword evidence="2" id="KW-1185">Reference proteome</keyword>
<evidence type="ECO:0000313" key="2">
    <source>
        <dbReference type="Proteomes" id="UP001341840"/>
    </source>
</evidence>
<organism evidence="1 2">
    <name type="scientific">Stylosanthes scabra</name>
    <dbReference type="NCBI Taxonomy" id="79078"/>
    <lineage>
        <taxon>Eukaryota</taxon>
        <taxon>Viridiplantae</taxon>
        <taxon>Streptophyta</taxon>
        <taxon>Embryophyta</taxon>
        <taxon>Tracheophyta</taxon>
        <taxon>Spermatophyta</taxon>
        <taxon>Magnoliopsida</taxon>
        <taxon>eudicotyledons</taxon>
        <taxon>Gunneridae</taxon>
        <taxon>Pentapetalae</taxon>
        <taxon>rosids</taxon>
        <taxon>fabids</taxon>
        <taxon>Fabales</taxon>
        <taxon>Fabaceae</taxon>
        <taxon>Papilionoideae</taxon>
        <taxon>50 kb inversion clade</taxon>
        <taxon>dalbergioids sensu lato</taxon>
        <taxon>Dalbergieae</taxon>
        <taxon>Pterocarpus clade</taxon>
        <taxon>Stylosanthes</taxon>
    </lineage>
</organism>
<feature type="non-terminal residue" evidence="1">
    <location>
        <position position="55"/>
    </location>
</feature>
<comment type="caution">
    <text evidence="1">The sequence shown here is derived from an EMBL/GenBank/DDBJ whole genome shotgun (WGS) entry which is preliminary data.</text>
</comment>
<gene>
    <name evidence="1" type="ORF">PIB30_092403</name>
</gene>
<reference evidence="1 2" key="1">
    <citation type="journal article" date="2023" name="Plants (Basel)">
        <title>Bridging the Gap: Combining Genomics and Transcriptomics Approaches to Understand Stylosanthes scabra, an Orphan Legume from the Brazilian Caatinga.</title>
        <authorList>
            <person name="Ferreira-Neto J.R.C."/>
            <person name="da Silva M.D."/>
            <person name="Binneck E."/>
            <person name="de Melo N.F."/>
            <person name="da Silva R.H."/>
            <person name="de Melo A.L.T.M."/>
            <person name="Pandolfi V."/>
            <person name="Bustamante F.O."/>
            <person name="Brasileiro-Vidal A.C."/>
            <person name="Benko-Iseppon A.M."/>
        </authorList>
    </citation>
    <scope>NUCLEOTIDE SEQUENCE [LARGE SCALE GENOMIC DNA]</scope>
    <source>
        <tissue evidence="1">Leaves</tissue>
    </source>
</reference>
<accession>A0ABU6UUC2</accession>
<protein>
    <submittedName>
        <fullName evidence="1">Uncharacterized protein</fullName>
    </submittedName>
</protein>